<dbReference type="EMBL" id="JBCEZU010000221">
    <property type="protein sequence ID" value="KAK9522010.1"/>
    <property type="molecule type" value="Genomic_DNA"/>
</dbReference>
<dbReference type="FunFam" id="3.40.50.300:FF:000366">
    <property type="entry name" value="GTPase, IMAP family member 2"/>
    <property type="match status" value="1"/>
</dbReference>
<dbReference type="InterPro" id="IPR027417">
    <property type="entry name" value="P-loop_NTPase"/>
</dbReference>
<dbReference type="PANTHER" id="PTHR10903:SF170">
    <property type="entry name" value="GTPASE IMAP FAMILY MEMBER 7"/>
    <property type="match status" value="1"/>
</dbReference>
<feature type="region of interest" description="Disordered" evidence="4">
    <location>
        <begin position="1005"/>
        <end position="1060"/>
    </location>
</feature>
<reference evidence="6 7" key="1">
    <citation type="journal article" date="2024" name="Genome Biol. Evol.">
        <title>Chromosome-level genome assembly of the viviparous eelpout Zoarces viviparus.</title>
        <authorList>
            <person name="Fuhrmann N."/>
            <person name="Brasseur M.V."/>
            <person name="Bakowski C.E."/>
            <person name="Podsiadlowski L."/>
            <person name="Prost S."/>
            <person name="Krehenwinkel H."/>
            <person name="Mayer C."/>
        </authorList>
    </citation>
    <scope>NUCLEOTIDE SEQUENCE [LARGE SCALE GENOMIC DNA]</scope>
    <source>
        <strain evidence="6">NO-MEL_2022_Ind0_liver</strain>
    </source>
</reference>
<evidence type="ECO:0000313" key="7">
    <source>
        <dbReference type="Proteomes" id="UP001488805"/>
    </source>
</evidence>
<name>A0AAW1EIM5_ZOAVI</name>
<evidence type="ECO:0000259" key="5">
    <source>
        <dbReference type="PROSITE" id="PS51720"/>
    </source>
</evidence>
<gene>
    <name evidence="6" type="ORF">VZT92_018506</name>
</gene>
<dbReference type="CDD" id="cd01852">
    <property type="entry name" value="AIG1"/>
    <property type="match status" value="1"/>
</dbReference>
<dbReference type="PANTHER" id="PTHR10903">
    <property type="entry name" value="GTPASE, IMAP FAMILY MEMBER-RELATED"/>
    <property type="match status" value="1"/>
</dbReference>
<keyword evidence="7" id="KW-1185">Reference proteome</keyword>
<evidence type="ECO:0000256" key="1">
    <source>
        <dbReference type="ARBA" id="ARBA00008535"/>
    </source>
</evidence>
<dbReference type="PROSITE" id="PS51720">
    <property type="entry name" value="G_AIG1"/>
    <property type="match status" value="3"/>
</dbReference>
<dbReference type="InterPro" id="IPR045058">
    <property type="entry name" value="GIMA/IAN/Toc"/>
</dbReference>
<sequence length="1166" mass="135617">MMSAEYMMATAASDELPPLKRSSSFQWLPPDMSELRVVLLGSSWSERSSVGNFILRETVFNTEKEPDRCQRVSGQLKEKKIVLINTPDLLHPNISTHKLRQHVEDCVSVSDPGPHVFLLVLQPEDFTEELKVKLCRVLKLFSDQSFDRSLILISTPREESSASMDKDQPLKDLIRMCGNRYLNQKNLERPELLTRLGQVVKENDGEHVSYDVYEDTTSTLPGDHQSPKQKETQTSLIGAVKAASLHRVKMIPQLSLSEKSLVTHTSGFRIVLLGKSEDNQTKLCNFIMRNQSFHDQRTRQSVATCGEWKGKPLTVVKTPDIFSLNKVTIRREMKSCVSLCSPGPNVLLLLVKPSDFTEENRKTLKFSLSLFDQDAFQHSMVIWTHDGDGMSFSVNELLKDCGGRHYRMSGKDHTQLMEKIENSVRENKGTFLTFTEDTIRPMSDHMKPSLNLVLCGRTGAGKTSAAKAILGQTELHPVSNSSECVKHQGEVCGRWVSLVELPALYGEPQEAVMEESLRCISLCGPEGVHVFLLVLPVGPLTDEDKGELETIQNTFSSPVNDFTIILFTVESDPDAPAVVNFVKENKEIQDLCQSCGGRYVVLNIKDQQQIPELMDSVEKMRVEGSRCFTMEMFTKAQMEKVSRLEAELRALKHKSEIGLYDKHQSTECLRMVLLGMTGSGKSATGNTILGEEHFKSTLSSNSVTKFCKKATGAIDGQPVVIVDTPGLFDTMRPYDDIQEELVKCITMLSPGPHVFLLVLQIDRFTQEEKEFVELIKKYFGKKSGDFIIIIFTRGDELRNQSVESYIEDCDDLLKTLINDCGGRYQVFNNKNQTDRTQVRDLMKKTNTMMKENGGSCYNSEMFQEAEAAIQKEVKRILKEKEEEMQRQKEELQRKHEEEMEAVKRRMKQQKEDIEQEREKQLKEMEENINKEREERRKEQERREEEDRKRESREDITLQGWEQKLEALEKIIKSESKEKETIDRELEEMRKQQEDWEKERKEWLENRKQEDEQKRHEEQTKLTKLQKEYEEEREKHEIKRKEEDRTRREQEKKERKELEETYKKEMKKKYEEEARKQAEEFNEFRQKYTKDFTALVEKHMEDIQELKKRQERQMQETEGKHEKQYDLLKDLSGHKERHQKEQMEDMKKKQEEEIKELKHDETKCIIM</sequence>
<feature type="region of interest" description="Disordered" evidence="4">
    <location>
        <begin position="1106"/>
        <end position="1166"/>
    </location>
</feature>
<dbReference type="Proteomes" id="UP001488805">
    <property type="component" value="Unassembled WGS sequence"/>
</dbReference>
<dbReference type="SUPFAM" id="SSF52540">
    <property type="entry name" value="P-loop containing nucleoside triphosphate hydrolases"/>
    <property type="match status" value="4"/>
</dbReference>
<dbReference type="AlphaFoldDB" id="A0AAW1EIM5"/>
<evidence type="ECO:0000256" key="3">
    <source>
        <dbReference type="ARBA" id="ARBA00023134"/>
    </source>
</evidence>
<feature type="domain" description="AIG1-type G" evidence="5">
    <location>
        <begin position="32"/>
        <end position="217"/>
    </location>
</feature>
<feature type="region of interest" description="Disordered" evidence="4">
    <location>
        <begin position="971"/>
        <end position="990"/>
    </location>
</feature>
<evidence type="ECO:0000256" key="2">
    <source>
        <dbReference type="ARBA" id="ARBA00022741"/>
    </source>
</evidence>
<proteinExistence type="inferred from homology"/>
<feature type="domain" description="AIG1-type G" evidence="5">
    <location>
        <begin position="447"/>
        <end position="637"/>
    </location>
</feature>
<protein>
    <recommendedName>
        <fullName evidence="5">AIG1-type G domain-containing protein</fullName>
    </recommendedName>
</protein>
<comment type="similarity">
    <text evidence="1">Belongs to the TRAFAC class TrmE-Era-EngA-EngB-Septin-like GTPase superfamily. AIG1/Toc34/Toc159-like paraseptin GTPase family. IAN subfamily.</text>
</comment>
<dbReference type="InterPro" id="IPR006703">
    <property type="entry name" value="G_AIG1"/>
</dbReference>
<accession>A0AAW1EIM5</accession>
<dbReference type="Gene3D" id="3.40.50.300">
    <property type="entry name" value="P-loop containing nucleotide triphosphate hydrolases"/>
    <property type="match status" value="4"/>
</dbReference>
<evidence type="ECO:0000313" key="6">
    <source>
        <dbReference type="EMBL" id="KAK9522010.1"/>
    </source>
</evidence>
<feature type="region of interest" description="Disordered" evidence="4">
    <location>
        <begin position="886"/>
        <end position="958"/>
    </location>
</feature>
<dbReference type="Pfam" id="PF04548">
    <property type="entry name" value="AIG1"/>
    <property type="match status" value="4"/>
</dbReference>
<evidence type="ECO:0000256" key="4">
    <source>
        <dbReference type="SAM" id="MobiDB-lite"/>
    </source>
</evidence>
<keyword evidence="3" id="KW-0342">GTP-binding</keyword>
<keyword evidence="2" id="KW-0547">Nucleotide-binding</keyword>
<comment type="caution">
    <text evidence="6">The sequence shown here is derived from an EMBL/GenBank/DDBJ whole genome shotgun (WGS) entry which is preliminary data.</text>
</comment>
<feature type="domain" description="AIG1-type G" evidence="5">
    <location>
        <begin position="666"/>
        <end position="866"/>
    </location>
</feature>
<feature type="compositionally biased region" description="Basic and acidic residues" evidence="4">
    <location>
        <begin position="886"/>
        <end position="955"/>
    </location>
</feature>
<dbReference type="GO" id="GO:0005525">
    <property type="term" value="F:GTP binding"/>
    <property type="evidence" value="ECO:0007669"/>
    <property type="project" value="UniProtKB-KW"/>
</dbReference>
<organism evidence="6 7">
    <name type="scientific">Zoarces viviparus</name>
    <name type="common">Viviparous eelpout</name>
    <name type="synonym">Blennius viviparus</name>
    <dbReference type="NCBI Taxonomy" id="48416"/>
    <lineage>
        <taxon>Eukaryota</taxon>
        <taxon>Metazoa</taxon>
        <taxon>Chordata</taxon>
        <taxon>Craniata</taxon>
        <taxon>Vertebrata</taxon>
        <taxon>Euteleostomi</taxon>
        <taxon>Actinopterygii</taxon>
        <taxon>Neopterygii</taxon>
        <taxon>Teleostei</taxon>
        <taxon>Neoteleostei</taxon>
        <taxon>Acanthomorphata</taxon>
        <taxon>Eupercaria</taxon>
        <taxon>Perciformes</taxon>
        <taxon>Cottioidei</taxon>
        <taxon>Zoarcales</taxon>
        <taxon>Zoarcidae</taxon>
        <taxon>Zoarcinae</taxon>
        <taxon>Zoarces</taxon>
    </lineage>
</organism>